<evidence type="ECO:0000313" key="1">
    <source>
        <dbReference type="EMBL" id="TVT38424.1"/>
    </source>
</evidence>
<dbReference type="Proteomes" id="UP000317624">
    <property type="component" value="Unassembled WGS sequence"/>
</dbReference>
<protein>
    <submittedName>
        <fullName evidence="1">Uncharacterized protein</fullName>
    </submittedName>
</protein>
<dbReference type="RefSeq" id="WP_144851279.1">
    <property type="nucleotide sequence ID" value="NZ_VMRJ01000005.1"/>
</dbReference>
<gene>
    <name evidence="1" type="ORF">FNT36_19725</name>
</gene>
<accession>A0A558BPH4</accession>
<dbReference type="OrthoDB" id="5241356at2"/>
<keyword evidence="2" id="KW-1185">Reference proteome</keyword>
<dbReference type="EMBL" id="VMRJ01000005">
    <property type="protein sequence ID" value="TVT38424.1"/>
    <property type="molecule type" value="Genomic_DNA"/>
</dbReference>
<sequence>MKLLTFGLLTVAGLLARATQATFRLDEAGGIGGLRFEEPAASTIKLNPSFNGLGKRWRVTTLFVRPNDTTRLGGLGAPSTYWFRADRFIGIDKTLTSADAVQQAYQLLSAQYGPAQPDTLPNSWYWLGKRSYILLEKTDKKHGMLFMASLGMLNEQVHETAVRARARRLLGWRPDSLGLPRQYPNR</sequence>
<reference evidence="1 2" key="1">
    <citation type="submission" date="2019-07" db="EMBL/GenBank/DDBJ databases">
        <title>Hymenobacter sp. straun FUR1 Genome sequencing and assembly.</title>
        <authorList>
            <person name="Chhetri G."/>
        </authorList>
    </citation>
    <scope>NUCLEOTIDE SEQUENCE [LARGE SCALE GENOMIC DNA]</scope>
    <source>
        <strain evidence="1 2">Fur1</strain>
    </source>
</reference>
<comment type="caution">
    <text evidence="1">The sequence shown here is derived from an EMBL/GenBank/DDBJ whole genome shotgun (WGS) entry which is preliminary data.</text>
</comment>
<name>A0A558BPH4_9BACT</name>
<proteinExistence type="predicted"/>
<organism evidence="1 2">
    <name type="scientific">Hymenobacter setariae</name>
    <dbReference type="NCBI Taxonomy" id="2594794"/>
    <lineage>
        <taxon>Bacteria</taxon>
        <taxon>Pseudomonadati</taxon>
        <taxon>Bacteroidota</taxon>
        <taxon>Cytophagia</taxon>
        <taxon>Cytophagales</taxon>
        <taxon>Hymenobacteraceae</taxon>
        <taxon>Hymenobacter</taxon>
    </lineage>
</organism>
<dbReference type="AlphaFoldDB" id="A0A558BPH4"/>
<evidence type="ECO:0000313" key="2">
    <source>
        <dbReference type="Proteomes" id="UP000317624"/>
    </source>
</evidence>